<reference evidence="3 4" key="2">
    <citation type="journal article" date="2015" name="Stand. Genomic Sci.">
        <title>The complete genome sequence of the rumen methanogen Methanosarcina barkeri CM1.</title>
        <authorList>
            <person name="Lambie S.C."/>
            <person name="Kelly W.J."/>
            <person name="Leahy S.C."/>
            <person name="Li D."/>
            <person name="Reilly K."/>
            <person name="McAllister T.A."/>
            <person name="Valle E.R."/>
            <person name="Attwood G.T."/>
            <person name="Altermann E."/>
        </authorList>
    </citation>
    <scope>NUCLEOTIDE SEQUENCE [LARGE SCALE GENOMIC DNA]</scope>
    <source>
        <strain evidence="3 4">CM1</strain>
    </source>
</reference>
<feature type="transmembrane region" description="Helical" evidence="1">
    <location>
        <begin position="229"/>
        <end position="251"/>
    </location>
</feature>
<protein>
    <submittedName>
        <fullName evidence="3">Glycosyl transferase GT2 family</fullName>
    </submittedName>
</protein>
<reference evidence="4" key="1">
    <citation type="submission" date="2014-06" db="EMBL/GenBank/DDBJ databases">
        <title>The complete genome sequence of Methanosarcina barkeri CM1.</title>
        <authorList>
            <consortium name="Pastoral Greenhouse Gas Research Consortium"/>
            <person name="Lambie S.C."/>
            <person name="Leahy S.C."/>
            <person name="Kelly W.J."/>
            <person name="Li D."/>
            <person name="Reilly K."/>
            <person name="Attwood G.T."/>
            <person name="Altermann E."/>
        </authorList>
    </citation>
    <scope>NUCLEOTIDE SEQUENCE [LARGE SCALE GENOMIC DNA]</scope>
    <source>
        <strain evidence="4">CM1</strain>
    </source>
</reference>
<dbReference type="AlphaFoldDB" id="A0A0G3CIG9"/>
<keyword evidence="1" id="KW-0812">Transmembrane</keyword>
<evidence type="ECO:0000313" key="4">
    <source>
        <dbReference type="Proteomes" id="UP000035331"/>
    </source>
</evidence>
<keyword evidence="1" id="KW-0472">Membrane</keyword>
<evidence type="ECO:0000259" key="2">
    <source>
        <dbReference type="Pfam" id="PF00535"/>
    </source>
</evidence>
<dbReference type="Proteomes" id="UP000035331">
    <property type="component" value="Chromosome"/>
</dbReference>
<dbReference type="InterPro" id="IPR001173">
    <property type="entry name" value="Glyco_trans_2-like"/>
</dbReference>
<dbReference type="EMBL" id="CP008746">
    <property type="protein sequence ID" value="AKJ40550.1"/>
    <property type="molecule type" value="Genomic_DNA"/>
</dbReference>
<dbReference type="PANTHER" id="PTHR48090">
    <property type="entry name" value="UNDECAPRENYL-PHOSPHATE 4-DEOXY-4-FORMAMIDO-L-ARABINOSE TRANSFERASE-RELATED"/>
    <property type="match status" value="1"/>
</dbReference>
<organism evidence="3 4">
    <name type="scientific">Methanosarcina barkeri CM1</name>
    <dbReference type="NCBI Taxonomy" id="796385"/>
    <lineage>
        <taxon>Archaea</taxon>
        <taxon>Methanobacteriati</taxon>
        <taxon>Methanobacteriota</taxon>
        <taxon>Stenosarchaea group</taxon>
        <taxon>Methanomicrobia</taxon>
        <taxon>Methanosarcinales</taxon>
        <taxon>Methanosarcinaceae</taxon>
        <taxon>Methanosarcina</taxon>
    </lineage>
</organism>
<feature type="domain" description="Glycosyltransferase 2-like" evidence="2">
    <location>
        <begin position="10"/>
        <end position="165"/>
    </location>
</feature>
<dbReference type="InterPro" id="IPR050256">
    <property type="entry name" value="Glycosyltransferase_2"/>
</dbReference>
<dbReference type="Pfam" id="PF00535">
    <property type="entry name" value="Glycos_transf_2"/>
    <property type="match status" value="1"/>
</dbReference>
<dbReference type="PATRIC" id="fig|796385.3.peg.4325"/>
<accession>A0A0G3CIG9</accession>
<dbReference type="SUPFAM" id="SSF53448">
    <property type="entry name" value="Nucleotide-diphospho-sugar transferases"/>
    <property type="match status" value="1"/>
</dbReference>
<gene>
    <name evidence="3" type="ORF">MCM1_3567</name>
</gene>
<evidence type="ECO:0000256" key="1">
    <source>
        <dbReference type="SAM" id="Phobius"/>
    </source>
</evidence>
<keyword evidence="3" id="KW-0808">Transferase</keyword>
<dbReference type="InterPro" id="IPR029044">
    <property type="entry name" value="Nucleotide-diphossugar_trans"/>
</dbReference>
<evidence type="ECO:0000313" key="3">
    <source>
        <dbReference type="EMBL" id="AKJ40550.1"/>
    </source>
</evidence>
<sequence>MHMAITIAAMPAYNEAHAIADVIKGCKKYVDRVVVVDDGSTDNTVDIAESLGAYVVRHETNKGYGAALKNCFETARKLDANAMVIIDSDGQHDPSEIPKLLEPLKNGFDLVIGSRFVNGNGKNVPIYRKFGMKVLDIATYIAGGLNVTDSQSGFRAYGKKAIEKINLNGTDMSAGSEILIQAKDYKLKFTEVEIHCRYDLEDCSSENPFIHGPRVLFRILKDMEYRRPLYYFSVPGLIMTSTGFLMGLIFLQDFLQGGSLRFGPTLLMVMLTVIGAFMVFTGIILHAISRMIFLNEHIRKQ</sequence>
<dbReference type="CDD" id="cd04179">
    <property type="entry name" value="DPM_DPG-synthase_like"/>
    <property type="match status" value="1"/>
</dbReference>
<name>A0A0G3CIG9_METBA</name>
<proteinExistence type="predicted"/>
<feature type="transmembrane region" description="Helical" evidence="1">
    <location>
        <begin position="266"/>
        <end position="293"/>
    </location>
</feature>
<dbReference type="PANTHER" id="PTHR48090:SF7">
    <property type="entry name" value="RFBJ PROTEIN"/>
    <property type="match status" value="1"/>
</dbReference>
<dbReference type="GO" id="GO:0016740">
    <property type="term" value="F:transferase activity"/>
    <property type="evidence" value="ECO:0007669"/>
    <property type="project" value="UniProtKB-KW"/>
</dbReference>
<keyword evidence="1" id="KW-1133">Transmembrane helix</keyword>
<dbReference type="Gene3D" id="3.90.550.10">
    <property type="entry name" value="Spore Coat Polysaccharide Biosynthesis Protein SpsA, Chain A"/>
    <property type="match status" value="1"/>
</dbReference>